<dbReference type="InterPro" id="IPR049551">
    <property type="entry name" value="PKS_DH_C"/>
</dbReference>
<evidence type="ECO:0000256" key="3">
    <source>
        <dbReference type="PROSITE-ProRule" id="PRU01363"/>
    </source>
</evidence>
<feature type="domain" description="PKS/mFAS DH" evidence="4">
    <location>
        <begin position="1"/>
        <end position="279"/>
    </location>
</feature>
<dbReference type="InterPro" id="IPR042104">
    <property type="entry name" value="PKS_dehydratase_sf"/>
</dbReference>
<keyword evidence="6" id="KW-1185">Reference proteome</keyword>
<sequence length="355" mass="38392">FSSTFTGQEFFLSDHVVNGKRLLPGVAYLEMARVAVDQAAGVLQEETMGIRLKNVVWIRPIAVGDQPVKVHIGLYPSDNGEIDYQVYSESGAEPLVYSQGTALLARLEEVSVLDLAALQTQCSQKILSASQCYEIFHAAGIEYGPGHQGIEKVYVGSGQALAQLSLPSVILDTEGQFVLHPSMMDAALQASIGLLMSMNASMASNHQSGVKPILPFALEELEILGGCTSSMWALIRYSQGGKAGDNVHKCDIDVCDEQGNVCVRMKGISLRVLDGKGEMEGFSSPPALFLSSPGWKEQEVAPELSTPAYAEHWVILCEQEEGIQKAIEAHMTGVRCIALQAAGRIDQRFQAYVTQ</sequence>
<dbReference type="GO" id="GO:0005886">
    <property type="term" value="C:plasma membrane"/>
    <property type="evidence" value="ECO:0007669"/>
    <property type="project" value="TreeGrafter"/>
</dbReference>
<dbReference type="Gene3D" id="3.10.129.110">
    <property type="entry name" value="Polyketide synthase dehydratase"/>
    <property type="match status" value="1"/>
</dbReference>
<dbReference type="GO" id="GO:0071770">
    <property type="term" value="P:DIM/DIP cell wall layer assembly"/>
    <property type="evidence" value="ECO:0007669"/>
    <property type="project" value="TreeGrafter"/>
</dbReference>
<evidence type="ECO:0000313" key="6">
    <source>
        <dbReference type="Proteomes" id="UP000199545"/>
    </source>
</evidence>
<reference evidence="5 6" key="1">
    <citation type="submission" date="2016-10" db="EMBL/GenBank/DDBJ databases">
        <authorList>
            <person name="de Groot N.N."/>
        </authorList>
    </citation>
    <scope>NUCLEOTIDE SEQUENCE [LARGE SCALE GENOMIC DNA]</scope>
    <source>
        <strain evidence="5 6">DSM 44778</strain>
    </source>
</reference>
<dbReference type="AlphaFoldDB" id="A0A1I3VPX7"/>
<feature type="active site" description="Proton donor; for dehydratase activity" evidence="3">
    <location>
        <position position="185"/>
    </location>
</feature>
<dbReference type="PROSITE" id="PS52019">
    <property type="entry name" value="PKS_MFAS_DH"/>
    <property type="match status" value="1"/>
</dbReference>
<evidence type="ECO:0000256" key="2">
    <source>
        <dbReference type="ARBA" id="ARBA00022553"/>
    </source>
</evidence>
<dbReference type="GO" id="GO:0004312">
    <property type="term" value="F:fatty acid synthase activity"/>
    <property type="evidence" value="ECO:0007669"/>
    <property type="project" value="TreeGrafter"/>
</dbReference>
<dbReference type="SMART" id="SM00826">
    <property type="entry name" value="PKS_DH"/>
    <property type="match status" value="1"/>
</dbReference>
<dbReference type="GO" id="GO:0005737">
    <property type="term" value="C:cytoplasm"/>
    <property type="evidence" value="ECO:0007669"/>
    <property type="project" value="TreeGrafter"/>
</dbReference>
<dbReference type="STRING" id="46223.SAMN05421852_1741"/>
<dbReference type="PANTHER" id="PTHR43775">
    <property type="entry name" value="FATTY ACID SYNTHASE"/>
    <property type="match status" value="1"/>
</dbReference>
<dbReference type="InterPro" id="IPR049900">
    <property type="entry name" value="PKS_mFAS_DH"/>
</dbReference>
<evidence type="ECO:0000256" key="1">
    <source>
        <dbReference type="ARBA" id="ARBA00022450"/>
    </source>
</evidence>
<organism evidence="5 6">
    <name type="scientific">Thermoflavimicrobium dichotomicum</name>
    <dbReference type="NCBI Taxonomy" id="46223"/>
    <lineage>
        <taxon>Bacteria</taxon>
        <taxon>Bacillati</taxon>
        <taxon>Bacillota</taxon>
        <taxon>Bacilli</taxon>
        <taxon>Bacillales</taxon>
        <taxon>Thermoactinomycetaceae</taxon>
        <taxon>Thermoflavimicrobium</taxon>
    </lineage>
</organism>
<gene>
    <name evidence="5" type="ORF">SAMN05421852_1741</name>
</gene>
<dbReference type="InterPro" id="IPR020807">
    <property type="entry name" value="PKS_DH"/>
</dbReference>
<accession>A0A1I3VPX7</accession>
<feature type="region of interest" description="C-terminal hotdog fold" evidence="3">
    <location>
        <begin position="123"/>
        <end position="279"/>
    </location>
</feature>
<dbReference type="GO" id="GO:0006633">
    <property type="term" value="P:fatty acid biosynthetic process"/>
    <property type="evidence" value="ECO:0007669"/>
    <property type="project" value="TreeGrafter"/>
</dbReference>
<dbReference type="Pfam" id="PF14765">
    <property type="entry name" value="PS-DH"/>
    <property type="match status" value="1"/>
</dbReference>
<proteinExistence type="predicted"/>
<feature type="non-terminal residue" evidence="5">
    <location>
        <position position="355"/>
    </location>
</feature>
<dbReference type="InterPro" id="IPR049552">
    <property type="entry name" value="PKS_DH_N"/>
</dbReference>
<feature type="region of interest" description="N-terminal hotdog fold" evidence="3">
    <location>
        <begin position="1"/>
        <end position="109"/>
    </location>
</feature>
<dbReference type="Gene3D" id="3.40.50.720">
    <property type="entry name" value="NAD(P)-binding Rossmann-like Domain"/>
    <property type="match status" value="1"/>
</dbReference>
<protein>
    <submittedName>
        <fullName evidence="5">Polyketide synthase PksN</fullName>
    </submittedName>
</protein>
<feature type="active site" description="Proton acceptor; for dehydratase activity" evidence="3">
    <location>
        <position position="15"/>
    </location>
</feature>
<keyword evidence="2" id="KW-0597">Phosphoprotein</keyword>
<evidence type="ECO:0000259" key="4">
    <source>
        <dbReference type="PROSITE" id="PS52019"/>
    </source>
</evidence>
<evidence type="ECO:0000313" key="5">
    <source>
        <dbReference type="EMBL" id="SFJ97202.1"/>
    </source>
</evidence>
<dbReference type="PANTHER" id="PTHR43775:SF37">
    <property type="entry name" value="SI:DKEY-61P9.11"/>
    <property type="match status" value="1"/>
</dbReference>
<dbReference type="Proteomes" id="UP000199545">
    <property type="component" value="Unassembled WGS sequence"/>
</dbReference>
<dbReference type="Pfam" id="PF21089">
    <property type="entry name" value="PKS_DH_N"/>
    <property type="match status" value="1"/>
</dbReference>
<name>A0A1I3VPX7_9BACL</name>
<dbReference type="InterPro" id="IPR050091">
    <property type="entry name" value="PKS_NRPS_Biosynth_Enz"/>
</dbReference>
<feature type="non-terminal residue" evidence="5">
    <location>
        <position position="1"/>
    </location>
</feature>
<keyword evidence="1" id="KW-0596">Phosphopantetheine</keyword>
<dbReference type="EMBL" id="FORR01000074">
    <property type="protein sequence ID" value="SFJ97202.1"/>
    <property type="molecule type" value="Genomic_DNA"/>
</dbReference>